<sequence>MSELLRLKKENALLKIKNNCIQNKLKFYKSIFKTHRNSCVFQLKIKKKDGKPVWVDHIREDRRFIESLDRDEEVEEWLKPIRCER</sequence>
<organism evidence="1">
    <name type="scientific">viral metagenome</name>
    <dbReference type="NCBI Taxonomy" id="1070528"/>
    <lineage>
        <taxon>unclassified sequences</taxon>
        <taxon>metagenomes</taxon>
        <taxon>organismal metagenomes</taxon>
    </lineage>
</organism>
<proteinExistence type="predicted"/>
<evidence type="ECO:0000313" key="1">
    <source>
        <dbReference type="EMBL" id="QHT09300.1"/>
    </source>
</evidence>
<accession>A0A6C0CZA5</accession>
<name>A0A6C0CZA5_9ZZZZ</name>
<dbReference type="AlphaFoldDB" id="A0A6C0CZA5"/>
<reference evidence="1" key="1">
    <citation type="journal article" date="2020" name="Nature">
        <title>Giant virus diversity and host interactions through global metagenomics.</title>
        <authorList>
            <person name="Schulz F."/>
            <person name="Roux S."/>
            <person name="Paez-Espino D."/>
            <person name="Jungbluth S."/>
            <person name="Walsh D.A."/>
            <person name="Denef V.J."/>
            <person name="McMahon K.D."/>
            <person name="Konstantinidis K.T."/>
            <person name="Eloe-Fadrosh E.A."/>
            <person name="Kyrpides N.C."/>
            <person name="Woyke T."/>
        </authorList>
    </citation>
    <scope>NUCLEOTIDE SEQUENCE</scope>
    <source>
        <strain evidence="1">GVMAG-M-3300023110-24</strain>
    </source>
</reference>
<dbReference type="EMBL" id="MN739509">
    <property type="protein sequence ID" value="QHT09300.1"/>
    <property type="molecule type" value="Genomic_DNA"/>
</dbReference>
<protein>
    <submittedName>
        <fullName evidence="1">Uncharacterized protein</fullName>
    </submittedName>
</protein>